<dbReference type="Pfam" id="PF05157">
    <property type="entry name" value="MshEN"/>
    <property type="match status" value="1"/>
</dbReference>
<dbReference type="GO" id="GO:0016887">
    <property type="term" value="F:ATP hydrolysis activity"/>
    <property type="evidence" value="ECO:0007669"/>
    <property type="project" value="TreeGrafter"/>
</dbReference>
<dbReference type="CDD" id="cd01129">
    <property type="entry name" value="PulE-GspE-like"/>
    <property type="match status" value="1"/>
</dbReference>
<comment type="similarity">
    <text evidence="1">Belongs to the GSP E family.</text>
</comment>
<evidence type="ECO:0000256" key="3">
    <source>
        <dbReference type="ARBA" id="ARBA00022840"/>
    </source>
</evidence>
<dbReference type="PANTHER" id="PTHR30258:SF13">
    <property type="entry name" value="SECRETION PATHWAY ATPASE-RELATED"/>
    <property type="match status" value="1"/>
</dbReference>
<evidence type="ECO:0000313" key="6">
    <source>
        <dbReference type="Proteomes" id="UP000298274"/>
    </source>
</evidence>
<dbReference type="SUPFAM" id="SSF52540">
    <property type="entry name" value="P-loop containing nucleoside triphosphate hydrolases"/>
    <property type="match status" value="1"/>
</dbReference>
<dbReference type="InterPro" id="IPR007831">
    <property type="entry name" value="T2SS_GspE_N"/>
</dbReference>
<evidence type="ECO:0000313" key="5">
    <source>
        <dbReference type="EMBL" id="QCG65511.1"/>
    </source>
</evidence>
<sequence length="560" mass="61276">MPVDQRLELPPLLPALVEQGVITLDVARRLSTLPASHTQHPLECIAALGPCLETLTQWLARHSGQPYLRIDPLKIDVATVVPLMSHAFAQRHGILAVAVDAQSVTVASAEPYVTAWEAGLAQVLKRSIKRVVANPQAIQRCIGEFYRLAKSVSGADQTTPAPAHFELLNLGAGDHAPDANDAHIVNIVDWLLQYAFGQRASDIHIEPCREQGRVRFRIDGLLHDVYQFPPQVTMAVVSRLKSLGRMNVAEKRKPQDGRVKTKSPAGAEVELRLSTLPTAFGEKLVMRIFDPQVLLKDFDQLGLSAQDQQRWHSLTRQSHGIILVTGPTGSGKTSTLYTTLKRLASREVNLCTVEDPIEMVEPAFNQMQVQHNIDLSFASGIRALLRQDPDIIMIGEIRDQETAEMAIQAALTGHLVLSTLHTNDAPSAISRLQELGIAYYLIKATLLGVMAQRLVRLLCPRCKRTTSSNDTEAIGCAECRDSGYRGRAGVYEIMVLDDALKSLISPGTDVQALRRAALQQGMCSLRMAGMHKVEAGLTSLAEILRTTPGDSETNPLAVGR</sequence>
<feature type="domain" description="Bacterial type II secretion system protein E" evidence="4">
    <location>
        <begin position="385"/>
        <end position="399"/>
    </location>
</feature>
<dbReference type="AlphaFoldDB" id="A0A4P7Y438"/>
<keyword evidence="2" id="KW-0547">Nucleotide-binding</keyword>
<evidence type="ECO:0000256" key="1">
    <source>
        <dbReference type="ARBA" id="ARBA00006611"/>
    </source>
</evidence>
<gene>
    <name evidence="5" type="ORF">E4167_09660</name>
</gene>
<organism evidence="5 6">
    <name type="scientific">Pseudomonas veronii</name>
    <dbReference type="NCBI Taxonomy" id="76761"/>
    <lineage>
        <taxon>Bacteria</taxon>
        <taxon>Pseudomonadati</taxon>
        <taxon>Pseudomonadota</taxon>
        <taxon>Gammaproteobacteria</taxon>
        <taxon>Pseudomonadales</taxon>
        <taxon>Pseudomonadaceae</taxon>
        <taxon>Pseudomonas</taxon>
    </lineage>
</organism>
<reference evidence="6" key="1">
    <citation type="submission" date="2019-04" db="EMBL/GenBank/DDBJ databases">
        <title>Complete genome sequence of Pseudomonas veronii strain PVy, a versatile degrader capable of using multiple contaminants as sole carbon sources.</title>
        <authorList>
            <person name="Lopez-Echartea E."/>
            <person name="Ridl J."/>
            <person name="Pajer P."/>
            <person name="Strejcek M."/>
            <person name="Suman J."/>
            <person name="Uhlik O."/>
        </authorList>
    </citation>
    <scope>NUCLEOTIDE SEQUENCE [LARGE SCALE GENOMIC DNA]</scope>
    <source>
        <strain evidence="6">Pvy</strain>
    </source>
</reference>
<dbReference type="Gene3D" id="3.30.450.90">
    <property type="match status" value="1"/>
</dbReference>
<dbReference type="PROSITE" id="PS00662">
    <property type="entry name" value="T2SP_E"/>
    <property type="match status" value="1"/>
</dbReference>
<dbReference type="Pfam" id="PF00437">
    <property type="entry name" value="T2SSE"/>
    <property type="match status" value="1"/>
</dbReference>
<dbReference type="Proteomes" id="UP000298274">
    <property type="component" value="Chromosome"/>
</dbReference>
<dbReference type="GO" id="GO:0005524">
    <property type="term" value="F:ATP binding"/>
    <property type="evidence" value="ECO:0007669"/>
    <property type="project" value="UniProtKB-KW"/>
</dbReference>
<proteinExistence type="inferred from homology"/>
<accession>A0A4P7Y438</accession>
<name>A0A4P7Y438_PSEVE</name>
<dbReference type="Gene3D" id="3.30.300.160">
    <property type="entry name" value="Type II secretion system, protein E, N-terminal domain"/>
    <property type="match status" value="1"/>
</dbReference>
<dbReference type="InterPro" id="IPR037257">
    <property type="entry name" value="T2SS_E_N_sf"/>
</dbReference>
<protein>
    <submittedName>
        <fullName evidence="5">Type II/IV secretion system protein</fullName>
    </submittedName>
</protein>
<dbReference type="SUPFAM" id="SSF160246">
    <property type="entry name" value="EspE N-terminal domain-like"/>
    <property type="match status" value="1"/>
</dbReference>
<dbReference type="EMBL" id="CP039631">
    <property type="protein sequence ID" value="QCG65511.1"/>
    <property type="molecule type" value="Genomic_DNA"/>
</dbReference>
<dbReference type="RefSeq" id="WP_046488842.1">
    <property type="nucleotide sequence ID" value="NZ_CP039631.3"/>
</dbReference>
<evidence type="ECO:0000256" key="2">
    <source>
        <dbReference type="ARBA" id="ARBA00022741"/>
    </source>
</evidence>
<dbReference type="GO" id="GO:0005886">
    <property type="term" value="C:plasma membrane"/>
    <property type="evidence" value="ECO:0007669"/>
    <property type="project" value="TreeGrafter"/>
</dbReference>
<evidence type="ECO:0000259" key="4">
    <source>
        <dbReference type="PROSITE" id="PS00662"/>
    </source>
</evidence>
<dbReference type="InterPro" id="IPR001482">
    <property type="entry name" value="T2SS/T4SS_dom"/>
</dbReference>
<keyword evidence="3" id="KW-0067">ATP-binding</keyword>
<dbReference type="Gene3D" id="3.40.50.300">
    <property type="entry name" value="P-loop containing nucleotide triphosphate hydrolases"/>
    <property type="match status" value="1"/>
</dbReference>
<dbReference type="InterPro" id="IPR027417">
    <property type="entry name" value="P-loop_NTPase"/>
</dbReference>
<dbReference type="PANTHER" id="PTHR30258">
    <property type="entry name" value="TYPE II SECRETION SYSTEM PROTEIN GSPE-RELATED"/>
    <property type="match status" value="1"/>
</dbReference>